<keyword evidence="2" id="KW-1185">Reference proteome</keyword>
<dbReference type="AlphaFoldDB" id="A0A1M6GXI4"/>
<protein>
    <recommendedName>
        <fullName evidence="3">YtkA-like</fullName>
    </recommendedName>
</protein>
<reference evidence="1 2" key="1">
    <citation type="submission" date="2016-11" db="EMBL/GenBank/DDBJ databases">
        <authorList>
            <person name="Jaros S."/>
            <person name="Januszkiewicz K."/>
            <person name="Wedrychowicz H."/>
        </authorList>
    </citation>
    <scope>NUCLEOTIDE SEQUENCE [LARGE SCALE GENOMIC DNA]</scope>
    <source>
        <strain evidence="1 2">CGMCC 1.8863</strain>
    </source>
</reference>
<dbReference type="RefSeq" id="WP_072764488.1">
    <property type="nucleotide sequence ID" value="NZ_FQYX01000012.1"/>
</dbReference>
<gene>
    <name evidence="1" type="ORF">SAMN04487911_11240</name>
</gene>
<name>A0A1M6GXI4_9FLAO</name>
<dbReference type="EMBL" id="FQYX01000012">
    <property type="protein sequence ID" value="SHJ14666.1"/>
    <property type="molecule type" value="Genomic_DNA"/>
</dbReference>
<evidence type="ECO:0000313" key="2">
    <source>
        <dbReference type="Proteomes" id="UP000184231"/>
    </source>
</evidence>
<dbReference type="STRING" id="558155.SAMN04487911_11240"/>
<proteinExistence type="predicted"/>
<evidence type="ECO:0008006" key="3">
    <source>
        <dbReference type="Google" id="ProtNLM"/>
    </source>
</evidence>
<organism evidence="1 2">
    <name type="scientific">Arenibacter nanhaiticus</name>
    <dbReference type="NCBI Taxonomy" id="558155"/>
    <lineage>
        <taxon>Bacteria</taxon>
        <taxon>Pseudomonadati</taxon>
        <taxon>Bacteroidota</taxon>
        <taxon>Flavobacteriia</taxon>
        <taxon>Flavobacteriales</taxon>
        <taxon>Flavobacteriaceae</taxon>
        <taxon>Arenibacter</taxon>
    </lineage>
</organism>
<sequence length="284" mass="32078">MKTIKLILASIILSMGATSCSKEDDSPIIEENPMAQFNMVSQMEANGHTVELYADGEGFTTGYNEIYIRIKDNDRETYFANPKITWTPMMYMQAMMHTGPKSLLGATENNTVLKGYLVFQMAGNEDEYWDLTLNYKVEGTEYTVKKNIDVNHPTDGKQKVTTFTGSDNVKYVLAMVSPQKPKEGLNNMAAVLYKMESMKEFSLVENYTITLDPRMTSMGNHGSPNNKDLTYDATSQMYQGQLSLSMTGYWKLNLKVLNESGELLKGEDVTEENEASSLYFELEF</sequence>
<dbReference type="Proteomes" id="UP000184231">
    <property type="component" value="Unassembled WGS sequence"/>
</dbReference>
<accession>A0A1M6GXI4</accession>
<evidence type="ECO:0000313" key="1">
    <source>
        <dbReference type="EMBL" id="SHJ14666.1"/>
    </source>
</evidence>
<dbReference type="PROSITE" id="PS51257">
    <property type="entry name" value="PROKAR_LIPOPROTEIN"/>
    <property type="match status" value="1"/>
</dbReference>